<accession>A0A0A8Y8N7</accession>
<name>A0A0A8Y8N7_ARUDO</name>
<reference evidence="1" key="1">
    <citation type="submission" date="2014-09" db="EMBL/GenBank/DDBJ databases">
        <authorList>
            <person name="Magalhaes I.L.F."/>
            <person name="Oliveira U."/>
            <person name="Santos F.R."/>
            <person name="Vidigal T.H.D.A."/>
            <person name="Brescovit A.D."/>
            <person name="Santos A.J."/>
        </authorList>
    </citation>
    <scope>NUCLEOTIDE SEQUENCE</scope>
    <source>
        <tissue evidence="1">Shoot tissue taken approximately 20 cm above the soil surface</tissue>
    </source>
</reference>
<proteinExistence type="predicted"/>
<dbReference type="AlphaFoldDB" id="A0A0A8Y8N7"/>
<evidence type="ECO:0000313" key="1">
    <source>
        <dbReference type="EMBL" id="JAD22606.1"/>
    </source>
</evidence>
<protein>
    <submittedName>
        <fullName evidence="1">Uncharacterized protein</fullName>
    </submittedName>
</protein>
<dbReference type="EMBL" id="GBRH01275289">
    <property type="protein sequence ID" value="JAD22606.1"/>
    <property type="molecule type" value="Transcribed_RNA"/>
</dbReference>
<organism evidence="1">
    <name type="scientific">Arundo donax</name>
    <name type="common">Giant reed</name>
    <name type="synonym">Donax arundinaceus</name>
    <dbReference type="NCBI Taxonomy" id="35708"/>
    <lineage>
        <taxon>Eukaryota</taxon>
        <taxon>Viridiplantae</taxon>
        <taxon>Streptophyta</taxon>
        <taxon>Embryophyta</taxon>
        <taxon>Tracheophyta</taxon>
        <taxon>Spermatophyta</taxon>
        <taxon>Magnoliopsida</taxon>
        <taxon>Liliopsida</taxon>
        <taxon>Poales</taxon>
        <taxon>Poaceae</taxon>
        <taxon>PACMAD clade</taxon>
        <taxon>Arundinoideae</taxon>
        <taxon>Arundineae</taxon>
        <taxon>Arundo</taxon>
    </lineage>
</organism>
<sequence>MKVSLRSSHAKIVVSVMSSFYHQIVLKAVC</sequence>
<reference evidence="1" key="2">
    <citation type="journal article" date="2015" name="Data Brief">
        <title>Shoot transcriptome of the giant reed, Arundo donax.</title>
        <authorList>
            <person name="Barrero R.A."/>
            <person name="Guerrero F.D."/>
            <person name="Moolhuijzen P."/>
            <person name="Goolsby J.A."/>
            <person name="Tidwell J."/>
            <person name="Bellgard S.E."/>
            <person name="Bellgard M.I."/>
        </authorList>
    </citation>
    <scope>NUCLEOTIDE SEQUENCE</scope>
    <source>
        <tissue evidence="1">Shoot tissue taken approximately 20 cm above the soil surface</tissue>
    </source>
</reference>